<dbReference type="CDD" id="cd12119">
    <property type="entry name" value="ttLC_FACS_AlkK_like"/>
    <property type="match status" value="1"/>
</dbReference>
<evidence type="ECO:0000256" key="2">
    <source>
        <dbReference type="ARBA" id="ARBA00022598"/>
    </source>
</evidence>
<dbReference type="Proteomes" id="UP000198542">
    <property type="component" value="Unassembled WGS sequence"/>
</dbReference>
<dbReference type="PROSITE" id="PS00455">
    <property type="entry name" value="AMP_BINDING"/>
    <property type="match status" value="1"/>
</dbReference>
<evidence type="ECO:0000256" key="4">
    <source>
        <dbReference type="ARBA" id="ARBA00023098"/>
    </source>
</evidence>
<dbReference type="InterPro" id="IPR020845">
    <property type="entry name" value="AMP-binding_CS"/>
</dbReference>
<dbReference type="InterPro" id="IPR042099">
    <property type="entry name" value="ANL_N_sf"/>
</dbReference>
<proteinExistence type="inferred from homology"/>
<dbReference type="InterPro" id="IPR000873">
    <property type="entry name" value="AMP-dep_synth/lig_dom"/>
</dbReference>
<dbReference type="GO" id="GO:0006631">
    <property type="term" value="P:fatty acid metabolic process"/>
    <property type="evidence" value="ECO:0007669"/>
    <property type="project" value="UniProtKB-KW"/>
</dbReference>
<evidence type="ECO:0000259" key="5">
    <source>
        <dbReference type="Pfam" id="PF00501"/>
    </source>
</evidence>
<keyword evidence="8" id="KW-1185">Reference proteome</keyword>
<reference evidence="8" key="1">
    <citation type="submission" date="2016-10" db="EMBL/GenBank/DDBJ databases">
        <authorList>
            <person name="Varghese N."/>
            <person name="Submissions S."/>
        </authorList>
    </citation>
    <scope>NUCLEOTIDE SEQUENCE [LARGE SCALE GENOMIC DNA]</scope>
    <source>
        <strain evidence="8">BS3660</strain>
    </source>
</reference>
<keyword evidence="3" id="KW-0276">Fatty acid metabolism</keyword>
<evidence type="ECO:0000256" key="3">
    <source>
        <dbReference type="ARBA" id="ARBA00022832"/>
    </source>
</evidence>
<dbReference type="FunFam" id="3.30.300.30:FF:000008">
    <property type="entry name" value="2,3-dihydroxybenzoate-AMP ligase"/>
    <property type="match status" value="1"/>
</dbReference>
<dbReference type="PANTHER" id="PTHR43859">
    <property type="entry name" value="ACYL-ACTIVATING ENZYME"/>
    <property type="match status" value="1"/>
</dbReference>
<dbReference type="Gene3D" id="3.30.300.30">
    <property type="match status" value="1"/>
</dbReference>
<evidence type="ECO:0000256" key="1">
    <source>
        <dbReference type="ARBA" id="ARBA00006432"/>
    </source>
</evidence>
<feature type="domain" description="AMP-dependent synthetase/ligase" evidence="5">
    <location>
        <begin position="17"/>
        <end position="403"/>
    </location>
</feature>
<dbReference type="PANTHER" id="PTHR43859:SF4">
    <property type="entry name" value="BUTANOATE--COA LIGASE AAE1-RELATED"/>
    <property type="match status" value="1"/>
</dbReference>
<dbReference type="RefSeq" id="WP_090454882.1">
    <property type="nucleotide sequence ID" value="NZ_FNTC01000002.1"/>
</dbReference>
<dbReference type="GO" id="GO:0016874">
    <property type="term" value="F:ligase activity"/>
    <property type="evidence" value="ECO:0007669"/>
    <property type="project" value="UniProtKB-KW"/>
</dbReference>
<keyword evidence="4" id="KW-0443">Lipid metabolism</keyword>
<dbReference type="SUPFAM" id="SSF56801">
    <property type="entry name" value="Acetyl-CoA synthetase-like"/>
    <property type="match status" value="1"/>
</dbReference>
<dbReference type="InterPro" id="IPR045851">
    <property type="entry name" value="AMP-bd_C_sf"/>
</dbReference>
<evidence type="ECO:0000313" key="7">
    <source>
        <dbReference type="EMBL" id="SEC21115.1"/>
    </source>
</evidence>
<dbReference type="NCBIfam" id="NF004837">
    <property type="entry name" value="PRK06187.1"/>
    <property type="match status" value="1"/>
</dbReference>
<dbReference type="EMBL" id="FNTC01000002">
    <property type="protein sequence ID" value="SEC21115.1"/>
    <property type="molecule type" value="Genomic_DNA"/>
</dbReference>
<dbReference type="Pfam" id="PF13193">
    <property type="entry name" value="AMP-binding_C"/>
    <property type="match status" value="1"/>
</dbReference>
<dbReference type="InterPro" id="IPR025110">
    <property type="entry name" value="AMP-bd_C"/>
</dbReference>
<gene>
    <name evidence="7" type="ORF">SAMN04490187_3564</name>
</gene>
<dbReference type="Gene3D" id="3.40.50.12780">
    <property type="entry name" value="N-terminal domain of ligase-like"/>
    <property type="match status" value="1"/>
</dbReference>
<dbReference type="NCBIfam" id="NF005426">
    <property type="entry name" value="PRK07008.1"/>
    <property type="match status" value="1"/>
</dbReference>
<keyword evidence="2" id="KW-0436">Ligase</keyword>
<dbReference type="Pfam" id="PF00501">
    <property type="entry name" value="AMP-binding"/>
    <property type="match status" value="1"/>
</dbReference>
<name>A0A231G0T7_PSEJE</name>
<protein>
    <submittedName>
        <fullName evidence="7">Fatty-acyl-CoA synthase</fullName>
    </submittedName>
</protein>
<sequence length="554" mass="60877">MLGLMQDQPLLISSVLEHALQAHPQSQIASRTGEESTHHCSYADIGRRAKQLANALTTLGVQPGDRIATLAWNGYRHMEMYFGVSGMGAVLHTINPRLFPEQIEFIANHAEDQYLFFDLSFATLVEQLAPRMKSVKAFIALTDRSRMPVIGVPNLLCYEELIQEQSEQFIWPILDERVASSLCYTSGTTGNPKGVLYSHRSSILHSLALCTQDGFGLSSADSALLVVPMFHVNAWGMPYAAAMCGAKLVLPGAQLDGQSLYQLMDDEGVTLALGVPTVWMALQQFVEAHALNPAMDLQLNRVVIGGAAAPRTVVETFERRFDARVLHAWGMTEMSPLGTVCHLLPKHRDATLEERLDLQASQGRSLFGVSMKIIDTTGAELPRDGKASGHLLVKGPWIASQYYRAEGGPILDDAGWFDTGDIASIDPDNYLHITDRAKDVIKSGGEWISSIDLENAAMGHAAVAEAAVIGIPHPKWQERPLLVVVLKPGKIASKEELLSFLEARVAKWWLPDNVVFVEALPHTATGKLQKIKLREQFQDYYTALSGSPKKHIQS</sequence>
<organism evidence="7 8">
    <name type="scientific">Pseudomonas jessenii</name>
    <dbReference type="NCBI Taxonomy" id="77298"/>
    <lineage>
        <taxon>Bacteria</taxon>
        <taxon>Pseudomonadati</taxon>
        <taxon>Pseudomonadota</taxon>
        <taxon>Gammaproteobacteria</taxon>
        <taxon>Pseudomonadales</taxon>
        <taxon>Pseudomonadaceae</taxon>
        <taxon>Pseudomonas</taxon>
    </lineage>
</organism>
<evidence type="ECO:0000313" key="8">
    <source>
        <dbReference type="Proteomes" id="UP000198542"/>
    </source>
</evidence>
<comment type="similarity">
    <text evidence="1">Belongs to the ATP-dependent AMP-binding enzyme family.</text>
</comment>
<feature type="domain" description="AMP-binding enzyme C-terminal" evidence="6">
    <location>
        <begin position="453"/>
        <end position="527"/>
    </location>
</feature>
<dbReference type="AlphaFoldDB" id="A0A231G0T7"/>
<accession>A0A231G0T7</accession>
<evidence type="ECO:0000259" key="6">
    <source>
        <dbReference type="Pfam" id="PF13193"/>
    </source>
</evidence>